<keyword evidence="5" id="KW-0572">Peptidoglycan-anchor</keyword>
<evidence type="ECO:0000256" key="4">
    <source>
        <dbReference type="ARBA" id="ARBA00022729"/>
    </source>
</evidence>
<evidence type="ECO:0000256" key="5">
    <source>
        <dbReference type="ARBA" id="ARBA00023088"/>
    </source>
</evidence>
<keyword evidence="7" id="KW-0812">Transmembrane</keyword>
<gene>
    <name evidence="10" type="ORF">KS419_18220</name>
</gene>
<feature type="compositionally biased region" description="Acidic residues" evidence="6">
    <location>
        <begin position="724"/>
        <end position="740"/>
    </location>
</feature>
<keyword evidence="7" id="KW-0472">Membrane</keyword>
<keyword evidence="3" id="KW-0964">Secreted</keyword>
<comment type="caution">
    <text evidence="10">The sequence shown here is derived from an EMBL/GenBank/DDBJ whole genome shotgun (WGS) entry which is preliminary data.</text>
</comment>
<evidence type="ECO:0000256" key="7">
    <source>
        <dbReference type="SAM" id="Phobius"/>
    </source>
</evidence>
<keyword evidence="11" id="KW-1185">Reference proteome</keyword>
<comment type="subcellular location">
    <subcellularLocation>
        <location evidence="1">Secreted</location>
        <location evidence="1">Cell wall</location>
        <topology evidence="1">Peptidoglycan-anchor</topology>
    </subcellularLocation>
</comment>
<protein>
    <submittedName>
        <fullName evidence="10">LPXTG cell wall anchor domain-containing protein</fullName>
    </submittedName>
</protein>
<keyword evidence="2" id="KW-0134">Cell wall</keyword>
<dbReference type="Pfam" id="PF07581">
    <property type="entry name" value="Glug"/>
    <property type="match status" value="1"/>
</dbReference>
<feature type="transmembrane region" description="Helical" evidence="7">
    <location>
        <begin position="802"/>
        <end position="823"/>
    </location>
</feature>
<feature type="domain" description="Gram-positive cocci surface proteins LPxTG" evidence="8">
    <location>
        <begin position="793"/>
        <end position="825"/>
    </location>
</feature>
<evidence type="ECO:0000256" key="2">
    <source>
        <dbReference type="ARBA" id="ARBA00022512"/>
    </source>
</evidence>
<feature type="region of interest" description="Disordered" evidence="6">
    <location>
        <begin position="723"/>
        <end position="796"/>
    </location>
</feature>
<evidence type="ECO:0000313" key="11">
    <source>
        <dbReference type="Proteomes" id="UP000784880"/>
    </source>
</evidence>
<dbReference type="InterPro" id="IPR019931">
    <property type="entry name" value="LPXTG_anchor"/>
</dbReference>
<evidence type="ECO:0000256" key="3">
    <source>
        <dbReference type="ARBA" id="ARBA00022525"/>
    </source>
</evidence>
<accession>A0ABS6JJ19</accession>
<sequence>MKRIWSNRLLVFLLAFTLIFSGGMSSWSLVQAEGDGTTPENPILIETPEQLDDIRDELNLHYKLNADIDLEDYIADEYPDDGWEPIGESGARFTGSFVGGTDPSGNLYTISGLSIDRPDEDNVGLFGDASGAVFKNILITNATVIGKDNVGILVGSVLSDSEISYIEISGTVEGENNTGGLVGWMRNTDLSSSKSSGSVVGAEDGDYTGGLVGRSSNNSNITNSFSDSTVNGHNGVGGLVGSFGGNEAVLSNSSAVGNVSGHRGVGGLVGFSNYATFVESFASGDVTSTNQYAGGLLGWGQHTVTVEKSSATGDVQGGNATGGLVGSIQNENVISESFATGDVTTTGSNVGGLVGSSTSADGNNLIINTYATGDVDGPNHHAGGLMGTANNVEIINSFALGKVTGNMDLGGLVGNPVSETTENSYWNVTVNDDPNLDNGVGEGITEAELQDPDTFTDWDNAVWGLYDGEYPYLRFTNPVVSLDIGHNYYKGPFDSFVMMPGEMVYVSAVVAEYEDGATRDVTDYAVVTTSDASVLSVDPANPNRVVANDYGDAQIVVEYRQKSETLYVTVANYNRLILPGELGFFLPGEVLWIEGTSTYLTVPDGYYEDGDIFADVLEDTEIPEHEEHLPAGDVIDFTITMYNDDVFNPIIHSVEPAIIDYQDFYILQMGYDSDEYDADDVDIYYYNEDDEEWVAQDATVDEAAGTLTLEVDSFSTYGIFAKVEDDDGDDDNGDGEDNGDQGDRNGEGDDGDDSIDDDGESSTGDDDSTEDDADETEEESTEEETPASGDDDEKLPSTATNVYNYLIAGFLLLITGVFLYVFARKRRLASQ</sequence>
<organism evidence="10 11">
    <name type="scientific">Evansella tamaricis</name>
    <dbReference type="NCBI Taxonomy" id="2069301"/>
    <lineage>
        <taxon>Bacteria</taxon>
        <taxon>Bacillati</taxon>
        <taxon>Bacillota</taxon>
        <taxon>Bacilli</taxon>
        <taxon>Bacillales</taxon>
        <taxon>Bacillaceae</taxon>
        <taxon>Evansella</taxon>
    </lineage>
</organism>
<dbReference type="EMBL" id="JAHQCS010000147">
    <property type="protein sequence ID" value="MBU9713669.1"/>
    <property type="molecule type" value="Genomic_DNA"/>
</dbReference>
<dbReference type="NCBIfam" id="TIGR01167">
    <property type="entry name" value="LPXTG_anchor"/>
    <property type="match status" value="1"/>
</dbReference>
<keyword evidence="4" id="KW-0732">Signal</keyword>
<evidence type="ECO:0000256" key="1">
    <source>
        <dbReference type="ARBA" id="ARBA00004168"/>
    </source>
</evidence>
<dbReference type="Proteomes" id="UP000784880">
    <property type="component" value="Unassembled WGS sequence"/>
</dbReference>
<evidence type="ECO:0000259" key="9">
    <source>
        <dbReference type="Pfam" id="PF07581"/>
    </source>
</evidence>
<evidence type="ECO:0000256" key="6">
    <source>
        <dbReference type="SAM" id="MobiDB-lite"/>
    </source>
</evidence>
<proteinExistence type="predicted"/>
<feature type="domain" description="GLUG" evidence="9">
    <location>
        <begin position="207"/>
        <end position="231"/>
    </location>
</feature>
<dbReference type="InterPro" id="IPR011493">
    <property type="entry name" value="GLUG"/>
</dbReference>
<evidence type="ECO:0000259" key="8">
    <source>
        <dbReference type="Pfam" id="PF00746"/>
    </source>
</evidence>
<evidence type="ECO:0000313" key="10">
    <source>
        <dbReference type="EMBL" id="MBU9713669.1"/>
    </source>
</evidence>
<dbReference type="Pfam" id="PF00746">
    <property type="entry name" value="Gram_pos_anchor"/>
    <property type="match status" value="1"/>
</dbReference>
<reference evidence="10 11" key="1">
    <citation type="submission" date="2021-06" db="EMBL/GenBank/DDBJ databases">
        <title>Bacillus sp. RD4P76, an endophyte from a halophyte.</title>
        <authorList>
            <person name="Sun J.-Q."/>
        </authorList>
    </citation>
    <scope>NUCLEOTIDE SEQUENCE [LARGE SCALE GENOMIC DNA]</scope>
    <source>
        <strain evidence="10 11">CGMCC 1.15917</strain>
    </source>
</reference>
<feature type="compositionally biased region" description="Acidic residues" evidence="6">
    <location>
        <begin position="748"/>
        <end position="793"/>
    </location>
</feature>
<keyword evidence="7" id="KW-1133">Transmembrane helix</keyword>
<dbReference type="RefSeq" id="WP_217067820.1">
    <property type="nucleotide sequence ID" value="NZ_JAHQCS010000147.1"/>
</dbReference>
<name>A0ABS6JJ19_9BACI</name>